<organism evidence="2">
    <name type="scientific">viral metagenome</name>
    <dbReference type="NCBI Taxonomy" id="1070528"/>
    <lineage>
        <taxon>unclassified sequences</taxon>
        <taxon>metagenomes</taxon>
        <taxon>organismal metagenomes</taxon>
    </lineage>
</organism>
<evidence type="ECO:0000256" key="1">
    <source>
        <dbReference type="SAM" id="MobiDB-lite"/>
    </source>
</evidence>
<name>A0A6H1ZXF0_9ZZZZ</name>
<feature type="compositionally biased region" description="Basic and acidic residues" evidence="1">
    <location>
        <begin position="1"/>
        <end position="22"/>
    </location>
</feature>
<dbReference type="EMBL" id="MT144317">
    <property type="protein sequence ID" value="QJA52149.1"/>
    <property type="molecule type" value="Genomic_DNA"/>
</dbReference>
<gene>
    <name evidence="2" type="ORF">TM448A02504_0003</name>
</gene>
<proteinExistence type="predicted"/>
<evidence type="ECO:0000313" key="2">
    <source>
        <dbReference type="EMBL" id="QJA52149.1"/>
    </source>
</evidence>
<protein>
    <submittedName>
        <fullName evidence="2">Uncharacterized protein</fullName>
    </submittedName>
</protein>
<accession>A0A6H1ZXF0</accession>
<dbReference type="AlphaFoldDB" id="A0A6H1ZXF0"/>
<sequence>MNMEKENPKERTTDPKIKEPKFSWDTGPAGGARTGEVPKTVPSVPEAIHNK</sequence>
<feature type="region of interest" description="Disordered" evidence="1">
    <location>
        <begin position="1"/>
        <end position="51"/>
    </location>
</feature>
<reference evidence="2" key="1">
    <citation type="submission" date="2020-03" db="EMBL/GenBank/DDBJ databases">
        <title>The deep terrestrial virosphere.</title>
        <authorList>
            <person name="Holmfeldt K."/>
            <person name="Nilsson E."/>
            <person name="Simone D."/>
            <person name="Lopez-Fernandez M."/>
            <person name="Wu X."/>
            <person name="de Brujin I."/>
            <person name="Lundin D."/>
            <person name="Andersson A."/>
            <person name="Bertilsson S."/>
            <person name="Dopson M."/>
        </authorList>
    </citation>
    <scope>NUCLEOTIDE SEQUENCE</scope>
    <source>
        <strain evidence="2">TM448A02504</strain>
    </source>
</reference>